<name>A0A8T0I428_CERPU</name>
<reference evidence="2" key="1">
    <citation type="submission" date="2020-06" db="EMBL/GenBank/DDBJ databases">
        <title>WGS assembly of Ceratodon purpureus strain R40.</title>
        <authorList>
            <person name="Carey S.B."/>
            <person name="Jenkins J."/>
            <person name="Shu S."/>
            <person name="Lovell J.T."/>
            <person name="Sreedasyam A."/>
            <person name="Maumus F."/>
            <person name="Tiley G.P."/>
            <person name="Fernandez-Pozo N."/>
            <person name="Barry K."/>
            <person name="Chen C."/>
            <person name="Wang M."/>
            <person name="Lipzen A."/>
            <person name="Daum C."/>
            <person name="Saski C.A."/>
            <person name="Payton A.C."/>
            <person name="Mcbreen J.C."/>
            <person name="Conrad R.E."/>
            <person name="Kollar L.M."/>
            <person name="Olsson S."/>
            <person name="Huttunen S."/>
            <person name="Landis J.B."/>
            <person name="Wickett N.J."/>
            <person name="Johnson M.G."/>
            <person name="Rensing S.A."/>
            <person name="Grimwood J."/>
            <person name="Schmutz J."/>
            <person name="Mcdaniel S.F."/>
        </authorList>
    </citation>
    <scope>NUCLEOTIDE SEQUENCE</scope>
    <source>
        <strain evidence="2">R40</strain>
    </source>
</reference>
<accession>A0A8T0I428</accession>
<comment type="caution">
    <text evidence="2">The sequence shown here is derived from an EMBL/GenBank/DDBJ whole genome shotgun (WGS) entry which is preliminary data.</text>
</comment>
<dbReference type="InterPro" id="IPR000073">
    <property type="entry name" value="AB_hydrolase_1"/>
</dbReference>
<evidence type="ECO:0000313" key="3">
    <source>
        <dbReference type="Proteomes" id="UP000822688"/>
    </source>
</evidence>
<protein>
    <recommendedName>
        <fullName evidence="1">AB hydrolase-1 domain-containing protein</fullName>
    </recommendedName>
</protein>
<dbReference type="Pfam" id="PF00561">
    <property type="entry name" value="Abhydrolase_1"/>
    <property type="match status" value="1"/>
</dbReference>
<dbReference type="Gene3D" id="3.40.50.1820">
    <property type="entry name" value="alpha/beta hydrolase"/>
    <property type="match status" value="1"/>
</dbReference>
<sequence length="416" mass="46643">MPFCLVRNLGSEEHVRNGGDVNGRVPHVVEIFYQLYGHGDTKVLLIPGVAANYEAWGPQLVELCGTDVPNQEEGVGNGNGSQRGGHGYEEYGKEEVGVSGNGIQACAFDNRGVGRSSMPEDKKHYSTTVMARDALALMDHLGWERAHIVGHSMGGMIACKLASIAPERVISLAMLSTTGGGYQCLPKFDRTMIKIAYRFMRAKTPEERAHVDLDTHYTKDYLDTLVGEEYRRAILYKDYVKNLSNSGMQPKHGLDGQFHACWTHGVSSRELDRIRNAGVRVVVIHGTGDIVAQVRHARKIAEKLHPVSRMVELPGGHMITHQHTKEVNEVLLAAIKDELPSHRYSEWGDEPLRGKGWNIWQRGEAEDGKVTSVLGSRCVGSVVRILIRYWPQCLSLKYAFPSFYWFLNWFLKYFYS</sequence>
<dbReference type="PANTHER" id="PTHR43433">
    <property type="entry name" value="HYDROLASE, ALPHA/BETA FOLD FAMILY PROTEIN"/>
    <property type="match status" value="1"/>
</dbReference>
<keyword evidence="3" id="KW-1185">Reference proteome</keyword>
<dbReference type="PANTHER" id="PTHR43433:SF5">
    <property type="entry name" value="AB HYDROLASE-1 DOMAIN-CONTAINING PROTEIN"/>
    <property type="match status" value="1"/>
</dbReference>
<feature type="domain" description="AB hydrolase-1" evidence="1">
    <location>
        <begin position="102"/>
        <end position="322"/>
    </location>
</feature>
<dbReference type="EMBL" id="CM026424">
    <property type="protein sequence ID" value="KAG0578290.1"/>
    <property type="molecule type" value="Genomic_DNA"/>
</dbReference>
<gene>
    <name evidence="2" type="ORF">KC19_4G011600</name>
</gene>
<dbReference type="SUPFAM" id="SSF53474">
    <property type="entry name" value="alpha/beta-Hydrolases"/>
    <property type="match status" value="1"/>
</dbReference>
<dbReference type="InterPro" id="IPR029058">
    <property type="entry name" value="AB_hydrolase_fold"/>
</dbReference>
<dbReference type="Proteomes" id="UP000822688">
    <property type="component" value="Chromosome 4"/>
</dbReference>
<dbReference type="InterPro" id="IPR050471">
    <property type="entry name" value="AB_hydrolase"/>
</dbReference>
<evidence type="ECO:0000259" key="1">
    <source>
        <dbReference type="Pfam" id="PF00561"/>
    </source>
</evidence>
<proteinExistence type="predicted"/>
<evidence type="ECO:0000313" key="2">
    <source>
        <dbReference type="EMBL" id="KAG0578290.1"/>
    </source>
</evidence>
<organism evidence="2 3">
    <name type="scientific">Ceratodon purpureus</name>
    <name type="common">Fire moss</name>
    <name type="synonym">Dicranum purpureum</name>
    <dbReference type="NCBI Taxonomy" id="3225"/>
    <lineage>
        <taxon>Eukaryota</taxon>
        <taxon>Viridiplantae</taxon>
        <taxon>Streptophyta</taxon>
        <taxon>Embryophyta</taxon>
        <taxon>Bryophyta</taxon>
        <taxon>Bryophytina</taxon>
        <taxon>Bryopsida</taxon>
        <taxon>Dicranidae</taxon>
        <taxon>Pseudoditrichales</taxon>
        <taxon>Ditrichaceae</taxon>
        <taxon>Ceratodon</taxon>
    </lineage>
</organism>
<dbReference type="AlphaFoldDB" id="A0A8T0I428"/>